<feature type="transmembrane region" description="Helical" evidence="17">
    <location>
        <begin position="7"/>
        <end position="27"/>
    </location>
</feature>
<keyword evidence="13 17" id="KW-0830">Ubiquinone</keyword>
<feature type="transmembrane region" description="Helical" evidence="17">
    <location>
        <begin position="83"/>
        <end position="102"/>
    </location>
</feature>
<dbReference type="InterPro" id="IPR010934">
    <property type="entry name" value="NADH_DH_su5_C"/>
</dbReference>
<evidence type="ECO:0000256" key="11">
    <source>
        <dbReference type="ARBA" id="ARBA00022989"/>
    </source>
</evidence>
<feature type="domain" description="NADH-Ubiquinone oxidoreductase (complex I) chain 5 N-terminal" evidence="19">
    <location>
        <begin position="38"/>
        <end position="86"/>
    </location>
</feature>
<dbReference type="PRINTS" id="PR01434">
    <property type="entry name" value="NADHDHGNASE5"/>
</dbReference>
<evidence type="ECO:0000256" key="14">
    <source>
        <dbReference type="ARBA" id="ARBA00023128"/>
    </source>
</evidence>
<dbReference type="GO" id="GO:0005743">
    <property type="term" value="C:mitochondrial inner membrane"/>
    <property type="evidence" value="ECO:0007669"/>
    <property type="project" value="UniProtKB-SubCell"/>
</dbReference>
<feature type="transmembrane region" description="Helical" evidence="17">
    <location>
        <begin position="267"/>
        <end position="286"/>
    </location>
</feature>
<evidence type="ECO:0000313" key="21">
    <source>
        <dbReference type="EMBL" id="ANJ70217.1"/>
    </source>
</evidence>
<feature type="transmembrane region" description="Helical" evidence="17">
    <location>
        <begin position="47"/>
        <end position="71"/>
    </location>
</feature>
<keyword evidence="6" id="KW-0679">Respiratory chain</keyword>
<organism evidence="21">
    <name type="scientific">Anisosticta novemdecimpunctata</name>
    <name type="common">Water ladybird beetle</name>
    <dbReference type="NCBI Taxonomy" id="185876"/>
    <lineage>
        <taxon>Eukaryota</taxon>
        <taxon>Metazoa</taxon>
        <taxon>Ecdysozoa</taxon>
        <taxon>Arthropoda</taxon>
        <taxon>Hexapoda</taxon>
        <taxon>Insecta</taxon>
        <taxon>Pterygota</taxon>
        <taxon>Neoptera</taxon>
        <taxon>Endopterygota</taxon>
        <taxon>Coleoptera</taxon>
        <taxon>Polyphaga</taxon>
        <taxon>Cucujiformia</taxon>
        <taxon>Coccinelloidea</taxon>
        <taxon>Coccinellidae</taxon>
        <taxon>Coccinellinae</taxon>
        <taxon>Coccinellini</taxon>
        <taxon>Anisosticta</taxon>
    </lineage>
</organism>
<feature type="transmembrane region" description="Helical" evidence="17">
    <location>
        <begin position="328"/>
        <end position="352"/>
    </location>
</feature>
<dbReference type="InterPro" id="IPR001750">
    <property type="entry name" value="ND/Mrp_TM"/>
</dbReference>
<keyword evidence="11 17" id="KW-1133">Transmembrane helix</keyword>
<feature type="transmembrane region" description="Helical" evidence="17">
    <location>
        <begin position="486"/>
        <end position="509"/>
    </location>
</feature>
<evidence type="ECO:0000256" key="6">
    <source>
        <dbReference type="ARBA" id="ARBA00022660"/>
    </source>
</evidence>
<keyword evidence="5 17" id="KW-0813">Transport</keyword>
<keyword evidence="12 17" id="KW-0520">NAD</keyword>
<comment type="function">
    <text evidence="17">Core subunit of the mitochondrial membrane respiratory chain NADH dehydrogenase (Complex I) which catalyzes electron transfer from NADH through the respiratory chain, using ubiquinone as an electron acceptor. Essential for the catalytic activity and assembly of complex I.</text>
</comment>
<keyword evidence="14 17" id="KW-0496">Mitochondrion</keyword>
<geneLocation type="mitochondrion" evidence="21"/>
<evidence type="ECO:0000259" key="18">
    <source>
        <dbReference type="Pfam" id="PF00361"/>
    </source>
</evidence>
<reference evidence="21" key="1">
    <citation type="journal article" date="2016" name="Mol. Ecol. Resour.">
        <title>Lessons from genome skimming of arthropod-preserving ethanol.</title>
        <authorList>
            <person name="Linard B."/>
            <person name="Arribas P."/>
            <person name="Andujar C."/>
            <person name="Crampton-Platt A."/>
            <person name="Vogler A.P."/>
        </authorList>
    </citation>
    <scope>NUCLEOTIDE SEQUENCE</scope>
</reference>
<feature type="transmembrane region" description="Helical" evidence="17">
    <location>
        <begin position="148"/>
        <end position="166"/>
    </location>
</feature>
<feature type="transmembrane region" description="Helical" evidence="17">
    <location>
        <begin position="417"/>
        <end position="439"/>
    </location>
</feature>
<evidence type="ECO:0000256" key="17">
    <source>
        <dbReference type="RuleBase" id="RU003404"/>
    </source>
</evidence>
<proteinExistence type="inferred from homology"/>
<evidence type="ECO:0000256" key="10">
    <source>
        <dbReference type="ARBA" id="ARBA00022982"/>
    </source>
</evidence>
<feature type="transmembrane region" description="Helical" evidence="17">
    <location>
        <begin position="172"/>
        <end position="191"/>
    </location>
</feature>
<evidence type="ECO:0000256" key="12">
    <source>
        <dbReference type="ARBA" id="ARBA00023027"/>
    </source>
</evidence>
<dbReference type="InterPro" id="IPR001516">
    <property type="entry name" value="Proton_antipo_N"/>
</dbReference>
<dbReference type="GO" id="GO:0003954">
    <property type="term" value="F:NADH dehydrogenase activity"/>
    <property type="evidence" value="ECO:0007669"/>
    <property type="project" value="TreeGrafter"/>
</dbReference>
<keyword evidence="8" id="KW-0999">Mitochondrion inner membrane</keyword>
<dbReference type="InterPro" id="IPR003945">
    <property type="entry name" value="NU5C-like"/>
</dbReference>
<feature type="domain" description="NADH dehydrogenase subunit 5 C-terminal" evidence="20">
    <location>
        <begin position="388"/>
        <end position="568"/>
    </location>
</feature>
<evidence type="ECO:0000256" key="15">
    <source>
        <dbReference type="ARBA" id="ARBA00023136"/>
    </source>
</evidence>
<evidence type="ECO:0000256" key="2">
    <source>
        <dbReference type="ARBA" id="ARBA00004448"/>
    </source>
</evidence>
<feature type="transmembrane region" description="Helical" evidence="17">
    <location>
        <begin position="445"/>
        <end position="465"/>
    </location>
</feature>
<dbReference type="Pfam" id="PF00361">
    <property type="entry name" value="Proton_antipo_M"/>
    <property type="match status" value="1"/>
</dbReference>
<evidence type="ECO:0000256" key="1">
    <source>
        <dbReference type="ARBA" id="ARBA00003257"/>
    </source>
</evidence>
<name>A0A191ZQT4_ANINO</name>
<feature type="domain" description="NADH:quinone oxidoreductase/Mrp antiporter transmembrane" evidence="18">
    <location>
        <begin position="103"/>
        <end position="383"/>
    </location>
</feature>
<keyword evidence="7 17" id="KW-0812">Transmembrane</keyword>
<dbReference type="EMBL" id="KT876880">
    <property type="protein sequence ID" value="ANJ70217.1"/>
    <property type="molecule type" value="Genomic_DNA"/>
</dbReference>
<dbReference type="GO" id="GO:0042773">
    <property type="term" value="P:ATP synthesis coupled electron transport"/>
    <property type="evidence" value="ECO:0007669"/>
    <property type="project" value="InterPro"/>
</dbReference>
<feature type="transmembrane region" description="Helical" evidence="17">
    <location>
        <begin position="372"/>
        <end position="396"/>
    </location>
</feature>
<evidence type="ECO:0000256" key="16">
    <source>
        <dbReference type="ARBA" id="ARBA00049551"/>
    </source>
</evidence>
<comment type="subcellular location">
    <subcellularLocation>
        <location evidence="2">Mitochondrion inner membrane</location>
        <topology evidence="2">Multi-pass membrane protein</topology>
    </subcellularLocation>
</comment>
<keyword evidence="9" id="KW-1278">Translocase</keyword>
<evidence type="ECO:0000256" key="13">
    <source>
        <dbReference type="ARBA" id="ARBA00023075"/>
    </source>
</evidence>
<keyword evidence="10" id="KW-0249">Electron transport</keyword>
<evidence type="ECO:0000259" key="19">
    <source>
        <dbReference type="Pfam" id="PF00662"/>
    </source>
</evidence>
<comment type="similarity">
    <text evidence="17">Belongs to the complex I subunit 5 family.</text>
</comment>
<comment type="catalytic activity">
    <reaction evidence="16 17">
        <text>a ubiquinone + NADH + 5 H(+)(in) = a ubiquinol + NAD(+) + 4 H(+)(out)</text>
        <dbReference type="Rhea" id="RHEA:29091"/>
        <dbReference type="Rhea" id="RHEA-COMP:9565"/>
        <dbReference type="Rhea" id="RHEA-COMP:9566"/>
        <dbReference type="ChEBI" id="CHEBI:15378"/>
        <dbReference type="ChEBI" id="CHEBI:16389"/>
        <dbReference type="ChEBI" id="CHEBI:17976"/>
        <dbReference type="ChEBI" id="CHEBI:57540"/>
        <dbReference type="ChEBI" id="CHEBI:57945"/>
        <dbReference type="EC" id="7.1.1.2"/>
    </reaction>
</comment>
<feature type="transmembrane region" description="Helical" evidence="17">
    <location>
        <begin position="551"/>
        <end position="568"/>
    </location>
</feature>
<dbReference type="PANTHER" id="PTHR42829">
    <property type="entry name" value="NADH-UBIQUINONE OXIDOREDUCTASE CHAIN 5"/>
    <property type="match status" value="1"/>
</dbReference>
<evidence type="ECO:0000256" key="4">
    <source>
        <dbReference type="ARBA" id="ARBA00021096"/>
    </source>
</evidence>
<protein>
    <recommendedName>
        <fullName evidence="4 17">NADH-ubiquinone oxidoreductase chain 5</fullName>
        <ecNumber evidence="3 17">7.1.1.2</ecNumber>
    </recommendedName>
</protein>
<dbReference type="Pfam" id="PF06455">
    <property type="entry name" value="NADH5_C"/>
    <property type="match status" value="1"/>
</dbReference>
<accession>A0A191ZQT4</accession>
<dbReference type="GO" id="GO:0015990">
    <property type="term" value="P:electron transport coupled proton transport"/>
    <property type="evidence" value="ECO:0007669"/>
    <property type="project" value="TreeGrafter"/>
</dbReference>
<dbReference type="EC" id="7.1.1.2" evidence="3 17"/>
<evidence type="ECO:0000256" key="3">
    <source>
        <dbReference type="ARBA" id="ARBA00012944"/>
    </source>
</evidence>
<dbReference type="GO" id="GO:0008137">
    <property type="term" value="F:NADH dehydrogenase (ubiquinone) activity"/>
    <property type="evidence" value="ECO:0007669"/>
    <property type="project" value="UniProtKB-EC"/>
</dbReference>
<feature type="transmembrane region" description="Helical" evidence="17">
    <location>
        <begin position="212"/>
        <end position="230"/>
    </location>
</feature>
<dbReference type="PANTHER" id="PTHR42829:SF2">
    <property type="entry name" value="NADH-UBIQUINONE OXIDOREDUCTASE CHAIN 5"/>
    <property type="match status" value="1"/>
</dbReference>
<comment type="function">
    <text evidence="1">Core subunit of the mitochondrial membrane respiratory chain NADH dehydrogenase (Complex I) that is believed to belong to the minimal assembly required for catalysis. Complex I functions in the transfer of electrons from NADH to the respiratory chain. The immediate electron acceptor for the enzyme is believed to be ubiquinone.</text>
</comment>
<sequence>MMLMFFFILFFVLFMLFFIFSLLLMMLDMSFYFEYMFFNFQSLNIEMLILMDWMSTLFLSFVLLISSMVIYFSKSYMSEDLNINRFILLVVMFVFSMMLMIISPNLISILLGWDGLGLVSYCLVIYYQNVKSYSAGMLTALSNRIGDVMLLMSIAWMLNLGSWNFILYLEFYLNDINMIFISLLVILASFTKSAQIPFSSWLPAAMAAPTPVSALVHSSTLVTAGVYLLIRFDFMLQNFNYLLLYIGLLTMLMSGLGANFEFDLKKIIALSTLSQLGLMISILGLGGSNLAFFHLLTHAVFKALLFMCAGNFIHLLNNCQDIRFMGSLINKVPLSIVYFNVSNLALCGMPYFSGFYSKDLMMEFYSMGMMNIFIYLIFYISLGLTVSYSFRLIYYLMFSELSFFPLNAIKDSNNDMIYSMSIMFFMMLFSGSFLSWILFELPFLIVLPFVMKIMTLIMVFMGFIIGLEISKLLLSYKLIMIKNLNLMFFFSNMWNLPYISSMGLNYIFLNLGLFNYKYLDHGWLEFMGGQGLSNSIKSSSVLLQYLFKNNLKIFLMMFVGWMFMLILFNF</sequence>
<evidence type="ECO:0000256" key="7">
    <source>
        <dbReference type="ARBA" id="ARBA00022692"/>
    </source>
</evidence>
<evidence type="ECO:0000256" key="8">
    <source>
        <dbReference type="ARBA" id="ARBA00022792"/>
    </source>
</evidence>
<feature type="transmembrane region" description="Helical" evidence="17">
    <location>
        <begin position="292"/>
        <end position="316"/>
    </location>
</feature>
<feature type="transmembrane region" description="Helical" evidence="17">
    <location>
        <begin position="242"/>
        <end position="260"/>
    </location>
</feature>
<dbReference type="Pfam" id="PF00662">
    <property type="entry name" value="Proton_antipo_N"/>
    <property type="match status" value="1"/>
</dbReference>
<evidence type="ECO:0000256" key="5">
    <source>
        <dbReference type="ARBA" id="ARBA00022448"/>
    </source>
</evidence>
<keyword evidence="15 17" id="KW-0472">Membrane</keyword>
<gene>
    <name evidence="21" type="primary">nad5</name>
</gene>
<dbReference type="AlphaFoldDB" id="A0A191ZQT4"/>
<evidence type="ECO:0000256" key="9">
    <source>
        <dbReference type="ARBA" id="ARBA00022967"/>
    </source>
</evidence>
<evidence type="ECO:0000259" key="20">
    <source>
        <dbReference type="Pfam" id="PF06455"/>
    </source>
</evidence>